<dbReference type="GO" id="GO:0090090">
    <property type="term" value="P:negative regulation of canonical Wnt signaling pathway"/>
    <property type="evidence" value="ECO:0007669"/>
    <property type="project" value="InterPro"/>
</dbReference>
<evidence type="ECO:0000313" key="1">
    <source>
        <dbReference type="EMBL" id="VDN12243.1"/>
    </source>
</evidence>
<protein>
    <recommendedName>
        <fullName evidence="3">Peptidase S1 domain-containing protein</fullName>
    </recommendedName>
</protein>
<organism evidence="1 2">
    <name type="scientific">Dibothriocephalus latus</name>
    <name type="common">Fish tapeworm</name>
    <name type="synonym">Diphyllobothrium latum</name>
    <dbReference type="NCBI Taxonomy" id="60516"/>
    <lineage>
        <taxon>Eukaryota</taxon>
        <taxon>Metazoa</taxon>
        <taxon>Spiralia</taxon>
        <taxon>Lophotrochozoa</taxon>
        <taxon>Platyhelminthes</taxon>
        <taxon>Cestoda</taxon>
        <taxon>Eucestoda</taxon>
        <taxon>Diphyllobothriidea</taxon>
        <taxon>Diphyllobothriidae</taxon>
        <taxon>Dibothriocephalus</taxon>
    </lineage>
</organism>
<name>A0A3P7LMU3_DIBLA</name>
<gene>
    <name evidence="1" type="ORF">DILT_LOCUS8074</name>
</gene>
<evidence type="ECO:0000313" key="2">
    <source>
        <dbReference type="Proteomes" id="UP000281553"/>
    </source>
</evidence>
<dbReference type="EMBL" id="UYRU01053415">
    <property type="protein sequence ID" value="VDN12243.1"/>
    <property type="molecule type" value="Genomic_DNA"/>
</dbReference>
<dbReference type="GO" id="GO:0097730">
    <property type="term" value="C:non-motile cilium"/>
    <property type="evidence" value="ECO:0007669"/>
    <property type="project" value="InterPro"/>
</dbReference>
<dbReference type="PANTHER" id="PTHR31043">
    <property type="entry name" value="NEPHROCYSTIN-4"/>
    <property type="match status" value="1"/>
</dbReference>
<dbReference type="PANTHER" id="PTHR31043:SF3">
    <property type="entry name" value="NEPHROCYSTIN-4"/>
    <property type="match status" value="1"/>
</dbReference>
<dbReference type="OrthoDB" id="10515420at2759"/>
<dbReference type="InterPro" id="IPR029775">
    <property type="entry name" value="NPHP4"/>
</dbReference>
<sequence>MGFVQDCKSTGSFCTLYGAWFRKRPALYRFIGHCLVRDRKILTEGLERGAFRCQFDLPILEPTRPEQVDLIRKANCGKFVSSQVIYLFSESLNDDVLLVVELLTVEGDLEHTLGWSFCRLLKLVDAGSTEEEDSDSGYAEMSILRGSPRSLFLMESFENVGGLPSIGPDAKLLVKIKQCPQHQHCSMYLPENTLLTAAHCLPGITPKTGLTAGQCDPEIETEVDRIKISIQGTKLSALEKELSRSIQLRSTQAKTEVTVVDWFLKVFVHNGWRTVEPVQSVLLEVDRESASGKTSRGARTAQLAAATILSASNKVLLELPRSENVAVVFILQCVLAEVNENGSTAVSFLRGA</sequence>
<dbReference type="GO" id="GO:0005856">
    <property type="term" value="C:cytoskeleton"/>
    <property type="evidence" value="ECO:0007669"/>
    <property type="project" value="InterPro"/>
</dbReference>
<evidence type="ECO:0008006" key="3">
    <source>
        <dbReference type="Google" id="ProtNLM"/>
    </source>
</evidence>
<accession>A0A3P7LMU3</accession>
<dbReference type="Proteomes" id="UP000281553">
    <property type="component" value="Unassembled WGS sequence"/>
</dbReference>
<dbReference type="AlphaFoldDB" id="A0A3P7LMU3"/>
<reference evidence="1 2" key="1">
    <citation type="submission" date="2018-11" db="EMBL/GenBank/DDBJ databases">
        <authorList>
            <consortium name="Pathogen Informatics"/>
        </authorList>
    </citation>
    <scope>NUCLEOTIDE SEQUENCE [LARGE SCALE GENOMIC DNA]</scope>
</reference>
<proteinExistence type="predicted"/>
<keyword evidence="2" id="KW-1185">Reference proteome</keyword>